<feature type="binding site" evidence="2">
    <location>
        <position position="293"/>
    </location>
    <ligand>
        <name>Zn(2+)</name>
        <dbReference type="ChEBI" id="CHEBI:29105"/>
        <label>2</label>
    </ligand>
</feature>
<dbReference type="GO" id="GO:0016740">
    <property type="term" value="F:transferase activity"/>
    <property type="evidence" value="ECO:0007669"/>
    <property type="project" value="UniProtKB-KW"/>
</dbReference>
<evidence type="ECO:0000259" key="4">
    <source>
        <dbReference type="Pfam" id="PF22082"/>
    </source>
</evidence>
<dbReference type="InterPro" id="IPR035107">
    <property type="entry name" value="tRNA_thiolation_TtcA_Ctu1"/>
</dbReference>
<dbReference type="BioCyc" id="IAGG583356:GHAH-557-MONOMER"/>
<dbReference type="Pfam" id="PF01171">
    <property type="entry name" value="ATP_bind_3"/>
    <property type="match status" value="1"/>
</dbReference>
<name>E0SS41_IGNAA</name>
<feature type="binding site" evidence="2">
    <location>
        <position position="281"/>
    </location>
    <ligand>
        <name>Zn(2+)</name>
        <dbReference type="ChEBI" id="CHEBI:29105"/>
        <label>2</label>
    </ligand>
</feature>
<organism evidence="5 6">
    <name type="scientific">Ignisphaera aggregans (strain DSM 17230 / JCM 13409 / AQ1.S1)</name>
    <dbReference type="NCBI Taxonomy" id="583356"/>
    <lineage>
        <taxon>Archaea</taxon>
        <taxon>Thermoproteota</taxon>
        <taxon>Thermoprotei</taxon>
        <taxon>Desulfurococcales</taxon>
        <taxon>Desulfurococcaceae</taxon>
        <taxon>Ignisphaera</taxon>
    </lineage>
</organism>
<dbReference type="HOGENOM" id="CLU_026481_1_1_2"/>
<feature type="domain" description="2-thiouridine synthetase TtuA-like N-terminal LIM" evidence="4">
    <location>
        <begin position="2"/>
        <end position="26"/>
    </location>
</feature>
<dbReference type="Pfam" id="PF22082">
    <property type="entry name" value="TtuA_LIM_N"/>
    <property type="match status" value="1"/>
</dbReference>
<feature type="binding site" evidence="2">
    <location>
        <position position="6"/>
    </location>
    <ligand>
        <name>Zn(2+)</name>
        <dbReference type="ChEBI" id="CHEBI:29105"/>
        <label>1</label>
    </ligand>
</feature>
<dbReference type="PANTHER" id="PTHR11807:SF12">
    <property type="entry name" value="CYTOPLASMIC TRNA 2-THIOLATION PROTEIN 1"/>
    <property type="match status" value="1"/>
</dbReference>
<feature type="binding site" evidence="2">
    <location>
        <position position="22"/>
    </location>
    <ligand>
        <name>Zn(2+)</name>
        <dbReference type="ChEBI" id="CHEBI:29105"/>
        <label>1</label>
    </ligand>
</feature>
<dbReference type="AlphaFoldDB" id="E0SS41"/>
<protein>
    <submittedName>
        <fullName evidence="5">PP-loop domain protein</fullName>
    </submittedName>
</protein>
<dbReference type="InterPro" id="IPR000541">
    <property type="entry name" value="Ncs6/Tuc1/Ctu1"/>
</dbReference>
<accession>E0SS41</accession>
<dbReference type="GO" id="GO:0002144">
    <property type="term" value="C:cytosolic tRNA wobble base thiouridylase complex"/>
    <property type="evidence" value="ECO:0007669"/>
    <property type="project" value="TreeGrafter"/>
</dbReference>
<keyword evidence="2" id="KW-0862">Zinc</keyword>
<dbReference type="GO" id="GO:0000049">
    <property type="term" value="F:tRNA binding"/>
    <property type="evidence" value="ECO:0007669"/>
    <property type="project" value="InterPro"/>
</dbReference>
<keyword evidence="6" id="KW-1185">Reference proteome</keyword>
<gene>
    <name evidence="5" type="ordered locus">Igag_0555</name>
</gene>
<feature type="binding site" evidence="2">
    <location>
        <position position="278"/>
    </location>
    <ligand>
        <name>Zn(2+)</name>
        <dbReference type="ChEBI" id="CHEBI:29105"/>
        <label>2</label>
    </ligand>
</feature>
<dbReference type="PIRSF" id="PIRSF004976">
    <property type="entry name" value="ATPase_YdaO"/>
    <property type="match status" value="1"/>
</dbReference>
<evidence type="ECO:0000313" key="5">
    <source>
        <dbReference type="EMBL" id="ADM27391.1"/>
    </source>
</evidence>
<dbReference type="GO" id="GO:0002143">
    <property type="term" value="P:tRNA wobble position uridine thiolation"/>
    <property type="evidence" value="ECO:0007669"/>
    <property type="project" value="TreeGrafter"/>
</dbReference>
<feature type="binding site" evidence="2">
    <location>
        <position position="3"/>
    </location>
    <ligand>
        <name>Zn(2+)</name>
        <dbReference type="ChEBI" id="CHEBI:29105"/>
        <label>1</label>
    </ligand>
</feature>
<dbReference type="KEGG" id="iag:Igag_0555"/>
<keyword evidence="2" id="KW-0479">Metal-binding</keyword>
<reference evidence="5 6" key="1">
    <citation type="journal article" date="2010" name="Stand. Genomic Sci.">
        <title>Complete genome sequence of Ignisphaera aggregans type strain (AQ1.S1).</title>
        <authorList>
            <person name="Goker M."/>
            <person name="Held B."/>
            <person name="Lapidus A."/>
            <person name="Nolan M."/>
            <person name="Spring S."/>
            <person name="Yasawong M."/>
            <person name="Lucas S."/>
            <person name="Glavina Del Rio T."/>
            <person name="Tice H."/>
            <person name="Cheng J.F."/>
            <person name="Goodwin L."/>
            <person name="Tapia R."/>
            <person name="Pitluck S."/>
            <person name="Liolios K."/>
            <person name="Ivanova N."/>
            <person name="Mavromatis K."/>
            <person name="Mikhailova N."/>
            <person name="Pati A."/>
            <person name="Chen A."/>
            <person name="Palaniappan K."/>
            <person name="Brambilla E."/>
            <person name="Land M."/>
            <person name="Hauser L."/>
            <person name="Chang Y.J."/>
            <person name="Jeffries C.D."/>
            <person name="Brettin T."/>
            <person name="Detter J.C."/>
            <person name="Han C."/>
            <person name="Rohde M."/>
            <person name="Sikorski J."/>
            <person name="Woyke T."/>
            <person name="Bristow J."/>
            <person name="Eisen J.A."/>
            <person name="Markowitz V."/>
            <person name="Hugenholtz P."/>
            <person name="Kyrpides N.C."/>
            <person name="Klenk H.P."/>
        </authorList>
    </citation>
    <scope>NUCLEOTIDE SEQUENCE [LARGE SCALE GENOMIC DNA]</scope>
    <source>
        <strain evidence="6">DSM 17230 / JCM 13409 / AQ1.S1</strain>
    </source>
</reference>
<dbReference type="EMBL" id="CP002098">
    <property type="protein sequence ID" value="ADM27391.1"/>
    <property type="molecule type" value="Genomic_DNA"/>
</dbReference>
<feature type="binding site" evidence="2">
    <location>
        <position position="290"/>
    </location>
    <ligand>
        <name>Zn(2+)</name>
        <dbReference type="ChEBI" id="CHEBI:29105"/>
        <label>2</label>
    </ligand>
</feature>
<evidence type="ECO:0000256" key="2">
    <source>
        <dbReference type="PIRSR" id="PIRSR004976-50"/>
    </source>
</evidence>
<dbReference type="SUPFAM" id="SSF52402">
    <property type="entry name" value="Adenine nucleotide alpha hydrolases-like"/>
    <property type="match status" value="1"/>
</dbReference>
<dbReference type="InterPro" id="IPR014729">
    <property type="entry name" value="Rossmann-like_a/b/a_fold"/>
</dbReference>
<dbReference type="Proteomes" id="UP000001304">
    <property type="component" value="Chromosome"/>
</dbReference>
<evidence type="ECO:0000259" key="3">
    <source>
        <dbReference type="Pfam" id="PF01171"/>
    </source>
</evidence>
<dbReference type="GO" id="GO:0046872">
    <property type="term" value="F:metal ion binding"/>
    <property type="evidence" value="ECO:0007669"/>
    <property type="project" value="UniProtKB-KW"/>
</dbReference>
<evidence type="ECO:0000256" key="1">
    <source>
        <dbReference type="ARBA" id="ARBA00022679"/>
    </source>
</evidence>
<dbReference type="PANTHER" id="PTHR11807">
    <property type="entry name" value="ATPASES OF THE PP SUPERFAMILY-RELATED"/>
    <property type="match status" value="1"/>
</dbReference>
<keyword evidence="1" id="KW-0808">Transferase</keyword>
<dbReference type="InterPro" id="IPR054306">
    <property type="entry name" value="TtuA-like_LIM_N"/>
</dbReference>
<feature type="binding site" evidence="2">
    <location>
        <position position="25"/>
    </location>
    <ligand>
        <name>Zn(2+)</name>
        <dbReference type="ChEBI" id="CHEBI:29105"/>
        <label>1</label>
    </ligand>
</feature>
<proteinExistence type="predicted"/>
<dbReference type="STRING" id="583356.Igag_0555"/>
<evidence type="ECO:0000313" key="6">
    <source>
        <dbReference type="Proteomes" id="UP000001304"/>
    </source>
</evidence>
<dbReference type="Gene3D" id="3.40.50.620">
    <property type="entry name" value="HUPs"/>
    <property type="match status" value="1"/>
</dbReference>
<dbReference type="NCBIfam" id="TIGR00269">
    <property type="entry name" value="TIGR00269 family protein"/>
    <property type="match status" value="1"/>
</dbReference>
<feature type="domain" description="tRNA(Ile)-lysidine/2-thiocytidine synthase N-terminal" evidence="3">
    <location>
        <begin position="50"/>
        <end position="223"/>
    </location>
</feature>
<dbReference type="InterPro" id="IPR011063">
    <property type="entry name" value="TilS/TtcA_N"/>
</dbReference>
<sequence length="321" mass="36723">MKCSLCDREAFTYIPYARLRLCREHFGEFIRSKVVRAMDRYGMVSSGERILIAVSGGKDSMALLHIMNSISQERSLRVLALHIDLGIGEYSRRSREIVSMIAKSFGIDLIVYDLKRDLGLSLPEMKKGIRRGTCSLCGLVKRYVMNTAAIELGATLATAHNADDIAIYILKNIVIGDWNSCIKLVPVIPEVKGYVAKKIRPLYEVYENEAMLYVVSQNIPYVDMECPYTYRGGIEERVREFLNKLEEERPGIKISFLRKFTRNIEVLRINREEHIGQCTSCGLISSRDMCSFCRITQKIFGEPQGKRVRDFFRSLEMVDTS</sequence>